<dbReference type="Gene3D" id="1.20.1740.10">
    <property type="entry name" value="Amino acid/polyamine transporter I"/>
    <property type="match status" value="1"/>
</dbReference>
<organism evidence="10 11">
    <name type="scientific">Rhizopogon vesiculosus</name>
    <dbReference type="NCBI Taxonomy" id="180088"/>
    <lineage>
        <taxon>Eukaryota</taxon>
        <taxon>Fungi</taxon>
        <taxon>Dikarya</taxon>
        <taxon>Basidiomycota</taxon>
        <taxon>Agaricomycotina</taxon>
        <taxon>Agaricomycetes</taxon>
        <taxon>Agaricomycetidae</taxon>
        <taxon>Boletales</taxon>
        <taxon>Suillineae</taxon>
        <taxon>Rhizopogonaceae</taxon>
        <taxon>Rhizopogon</taxon>
    </lineage>
</organism>
<accession>A0A1J8R4B4</accession>
<dbReference type="PROSITE" id="PS00218">
    <property type="entry name" value="AMINO_ACID_PERMEASE_1"/>
    <property type="match status" value="1"/>
</dbReference>
<feature type="transmembrane region" description="Helical" evidence="8">
    <location>
        <begin position="455"/>
        <end position="474"/>
    </location>
</feature>
<keyword evidence="11" id="KW-1185">Reference proteome</keyword>
<evidence type="ECO:0000256" key="8">
    <source>
        <dbReference type="SAM" id="Phobius"/>
    </source>
</evidence>
<evidence type="ECO:0000313" key="11">
    <source>
        <dbReference type="Proteomes" id="UP000183567"/>
    </source>
</evidence>
<evidence type="ECO:0000256" key="2">
    <source>
        <dbReference type="ARBA" id="ARBA00022448"/>
    </source>
</evidence>
<evidence type="ECO:0000259" key="9">
    <source>
        <dbReference type="Pfam" id="PF00324"/>
    </source>
</evidence>
<dbReference type="STRING" id="180088.A0A1J8R4B4"/>
<keyword evidence="4" id="KW-0029">Amino-acid transport</keyword>
<feature type="transmembrane region" description="Helical" evidence="8">
    <location>
        <begin position="51"/>
        <end position="70"/>
    </location>
</feature>
<dbReference type="InterPro" id="IPR004840">
    <property type="entry name" value="Amino_acid_permease_CS"/>
</dbReference>
<evidence type="ECO:0000256" key="6">
    <source>
        <dbReference type="ARBA" id="ARBA00023136"/>
    </source>
</evidence>
<dbReference type="EMBL" id="LVVM01000538">
    <property type="protein sequence ID" value="OJA20473.1"/>
    <property type="molecule type" value="Genomic_DNA"/>
</dbReference>
<evidence type="ECO:0000313" key="10">
    <source>
        <dbReference type="EMBL" id="OJA20473.1"/>
    </source>
</evidence>
<feature type="transmembrane region" description="Helical" evidence="8">
    <location>
        <begin position="158"/>
        <end position="179"/>
    </location>
</feature>
<feature type="transmembrane region" description="Helical" evidence="8">
    <location>
        <begin position="185"/>
        <end position="205"/>
    </location>
</feature>
<feature type="transmembrane region" description="Helical" evidence="8">
    <location>
        <begin position="480"/>
        <end position="502"/>
    </location>
</feature>
<keyword evidence="3 8" id="KW-0812">Transmembrane</keyword>
<evidence type="ECO:0000256" key="5">
    <source>
        <dbReference type="ARBA" id="ARBA00022989"/>
    </source>
</evidence>
<dbReference type="PIRSF" id="PIRSF006060">
    <property type="entry name" value="AA_transporter"/>
    <property type="match status" value="1"/>
</dbReference>
<gene>
    <name evidence="10" type="ORF">AZE42_04906</name>
</gene>
<evidence type="ECO:0000256" key="7">
    <source>
        <dbReference type="SAM" id="MobiDB-lite"/>
    </source>
</evidence>
<feature type="transmembrane region" description="Helical" evidence="8">
    <location>
        <begin position="410"/>
        <end position="434"/>
    </location>
</feature>
<dbReference type="InterPro" id="IPR004841">
    <property type="entry name" value="AA-permease/SLC12A_dom"/>
</dbReference>
<keyword evidence="5 8" id="KW-1133">Transmembrane helix</keyword>
<dbReference type="InterPro" id="IPR050524">
    <property type="entry name" value="APC_YAT"/>
</dbReference>
<keyword evidence="2" id="KW-0813">Transport</keyword>
<evidence type="ECO:0000256" key="4">
    <source>
        <dbReference type="ARBA" id="ARBA00022970"/>
    </source>
</evidence>
<feature type="domain" description="Amino acid permease/ SLC12A" evidence="9">
    <location>
        <begin position="48"/>
        <end position="510"/>
    </location>
</feature>
<comment type="subcellular location">
    <subcellularLocation>
        <location evidence="1">Membrane</location>
        <topology evidence="1">Multi-pass membrane protein</topology>
    </subcellularLocation>
</comment>
<comment type="caution">
    <text evidence="10">The sequence shown here is derived from an EMBL/GenBank/DDBJ whole genome shotgun (WGS) entry which is preliminary data.</text>
</comment>
<dbReference type="Proteomes" id="UP000183567">
    <property type="component" value="Unassembled WGS sequence"/>
</dbReference>
<evidence type="ECO:0000256" key="1">
    <source>
        <dbReference type="ARBA" id="ARBA00004141"/>
    </source>
</evidence>
<dbReference type="FunFam" id="1.20.1740.10:FF:000006">
    <property type="entry name" value="General amino acid permease"/>
    <property type="match status" value="1"/>
</dbReference>
<proteinExistence type="predicted"/>
<dbReference type="GO" id="GO:0016020">
    <property type="term" value="C:membrane"/>
    <property type="evidence" value="ECO:0007669"/>
    <property type="project" value="UniProtKB-SubCell"/>
</dbReference>
<reference evidence="10 11" key="1">
    <citation type="submission" date="2016-03" db="EMBL/GenBank/DDBJ databases">
        <title>Comparative genomics of the ectomycorrhizal sister species Rhizopogon vinicolor and Rhizopogon vesiculosus (Basidiomycota: Boletales) reveals a divergence of the mating type B locus.</title>
        <authorList>
            <person name="Mujic A.B."/>
            <person name="Kuo A."/>
            <person name="Tritt A."/>
            <person name="Lipzen A."/>
            <person name="Chen C."/>
            <person name="Johnson J."/>
            <person name="Sharma A."/>
            <person name="Barry K."/>
            <person name="Grigoriev I.V."/>
            <person name="Spatafora J.W."/>
        </authorList>
    </citation>
    <scope>NUCLEOTIDE SEQUENCE [LARGE SCALE GENOMIC DNA]</scope>
    <source>
        <strain evidence="10 11">AM-OR11-056</strain>
    </source>
</reference>
<feature type="transmembrane region" description="Helical" evidence="8">
    <location>
        <begin position="76"/>
        <end position="96"/>
    </location>
</feature>
<dbReference type="PANTHER" id="PTHR43341">
    <property type="entry name" value="AMINO ACID PERMEASE"/>
    <property type="match status" value="1"/>
</dbReference>
<evidence type="ECO:0000256" key="3">
    <source>
        <dbReference type="ARBA" id="ARBA00022692"/>
    </source>
</evidence>
<feature type="region of interest" description="Disordered" evidence="7">
    <location>
        <begin position="1"/>
        <end position="21"/>
    </location>
</feature>
<feature type="transmembrane region" description="Helical" evidence="8">
    <location>
        <begin position="381"/>
        <end position="398"/>
    </location>
</feature>
<keyword evidence="6 8" id="KW-0472">Membrane</keyword>
<name>A0A1J8R4B4_9AGAM</name>
<dbReference type="OrthoDB" id="10062876at2759"/>
<feature type="transmembrane region" description="Helical" evidence="8">
    <location>
        <begin position="283"/>
        <end position="304"/>
    </location>
</feature>
<sequence length="547" mass="60329">MSSEENKYDASSIEKHPHESGVHVVADRKHKFDVAEIDCVQRRLKQRHVQMIAIAGTLGTGLFLGSGKALSGAGPLGALLAYALVGSVAYSSLCSIGEMTSHAPISGTFPHYAARWVDPALGFAVGWNYFYTNVVTVPVEITGAQILITYWDSNPNHAGIYTSIIIVFACATNIFGVRYFGEAEFVFSIIKLTMITGLIIVGLIIDLGGAPDHHRLGFQYWKNPGIFAGAGLEPNDITLDRFLGFLSVIVQASFSFQGMEIVAIAASETENPRRNIAKAVRRVFYRILVFYILGIFVTGLIIPYNDPSLLQSTGTAAQSPYVIAMTRAGIKVLPSIINAGVMTSAFSAANSFLFCSSRILYGLALRDQAPKIFTKCTSKGLPIVAVACSSVFALLALMNISSGAETVFNWFVNLSTVAGFFGWASINLTYFFFYRGMKYQGIDRTKLHYYNRLQPWLSIWGLTWCIIFIVINGFTVFWDFTAAGFLTSYINIPLFTGLYVFWKVTKKTKVWRPDEMDFVTGIPTPEETEGPYYPPVGFWQKLGATLF</sequence>
<dbReference type="PANTHER" id="PTHR43341:SF4">
    <property type="entry name" value="ARGININE PERMEASE CAN1-RELATED"/>
    <property type="match status" value="1"/>
</dbReference>
<feature type="transmembrane region" description="Helical" evidence="8">
    <location>
        <begin position="336"/>
        <end position="361"/>
    </location>
</feature>
<dbReference type="Pfam" id="PF00324">
    <property type="entry name" value="AA_permease"/>
    <property type="match status" value="1"/>
</dbReference>
<dbReference type="AlphaFoldDB" id="A0A1J8R4B4"/>
<dbReference type="GO" id="GO:0015171">
    <property type="term" value="F:amino acid transmembrane transporter activity"/>
    <property type="evidence" value="ECO:0007669"/>
    <property type="project" value="TreeGrafter"/>
</dbReference>
<protein>
    <recommendedName>
        <fullName evidence="9">Amino acid permease/ SLC12A domain-containing protein</fullName>
    </recommendedName>
</protein>